<accession>A0ABW1EMK2</accession>
<dbReference type="EMBL" id="JBHSPH010000018">
    <property type="protein sequence ID" value="MFC5865293.1"/>
    <property type="molecule type" value="Genomic_DNA"/>
</dbReference>
<dbReference type="Pfam" id="PF12802">
    <property type="entry name" value="MarR_2"/>
    <property type="match status" value="1"/>
</dbReference>
<dbReference type="PANTHER" id="PTHR43877:SF2">
    <property type="entry name" value="AMINOALKYLPHOSPHONATE N-ACETYLTRANSFERASE-RELATED"/>
    <property type="match status" value="1"/>
</dbReference>
<dbReference type="PANTHER" id="PTHR43877">
    <property type="entry name" value="AMINOALKYLPHOSPHONATE N-ACETYLTRANSFERASE-RELATED-RELATED"/>
    <property type="match status" value="1"/>
</dbReference>
<keyword evidence="6" id="KW-1185">Reference proteome</keyword>
<keyword evidence="2 5" id="KW-0012">Acyltransferase</keyword>
<sequence length="318" mass="35121">MTIAAAQSSASTEIAAIRAFNRFYTARLGLLRKRHLDGDFSLTEARTLYEIGASPGLTARVLRNTLELDAGYISRTLASLQKRRLIRQTTSKQDGREKHLSLTAAGERAVSKLNQQSETQIQEILAAIPADQRNELTAALTRAHRILNRSQQDGVRIQRLTEPTSEALALIHEYYEAVHVVQRDTPTKLADILHAPGSGMWLAWLNGKAVGCVVLRDLPSIPGAGECKRLYVQPAARGHHIAGRLMDALEDHARSLGLTAIYLDSYHGLKAAIALYRNRGYDECARYNDNPQATIFLRKLLGKDAAKTEQAPPLTANR</sequence>
<reference evidence="6" key="1">
    <citation type="journal article" date="2019" name="Int. J. Syst. Evol. Microbiol.">
        <title>The Global Catalogue of Microorganisms (GCM) 10K type strain sequencing project: providing services to taxonomists for standard genome sequencing and annotation.</title>
        <authorList>
            <consortium name="The Broad Institute Genomics Platform"/>
            <consortium name="The Broad Institute Genome Sequencing Center for Infectious Disease"/>
            <person name="Wu L."/>
            <person name="Ma J."/>
        </authorList>
    </citation>
    <scope>NUCLEOTIDE SEQUENCE [LARGE SCALE GENOMIC DNA]</scope>
    <source>
        <strain evidence="6">JCM 4087</strain>
    </source>
</reference>
<feature type="domain" description="HTH marR-type" evidence="3">
    <location>
        <begin position="1"/>
        <end position="145"/>
    </location>
</feature>
<dbReference type="GO" id="GO:0016746">
    <property type="term" value="F:acyltransferase activity"/>
    <property type="evidence" value="ECO:0007669"/>
    <property type="project" value="UniProtKB-KW"/>
</dbReference>
<evidence type="ECO:0000259" key="4">
    <source>
        <dbReference type="PROSITE" id="PS51186"/>
    </source>
</evidence>
<dbReference type="PROSITE" id="PS51186">
    <property type="entry name" value="GNAT"/>
    <property type="match status" value="1"/>
</dbReference>
<dbReference type="Pfam" id="PF00583">
    <property type="entry name" value="Acetyltransf_1"/>
    <property type="match status" value="1"/>
</dbReference>
<evidence type="ECO:0000256" key="1">
    <source>
        <dbReference type="ARBA" id="ARBA00022679"/>
    </source>
</evidence>
<dbReference type="InterPro" id="IPR050832">
    <property type="entry name" value="Bact_Acetyltransf"/>
</dbReference>
<dbReference type="PROSITE" id="PS50995">
    <property type="entry name" value="HTH_MARR_2"/>
    <property type="match status" value="1"/>
</dbReference>
<dbReference type="EC" id="2.3.1.-" evidence="5"/>
<evidence type="ECO:0000259" key="3">
    <source>
        <dbReference type="PROSITE" id="PS50995"/>
    </source>
</evidence>
<dbReference type="Gene3D" id="3.40.630.30">
    <property type="match status" value="1"/>
</dbReference>
<evidence type="ECO:0000313" key="5">
    <source>
        <dbReference type="EMBL" id="MFC5865293.1"/>
    </source>
</evidence>
<dbReference type="InterPro" id="IPR036388">
    <property type="entry name" value="WH-like_DNA-bd_sf"/>
</dbReference>
<dbReference type="SUPFAM" id="SSF46785">
    <property type="entry name" value="Winged helix' DNA-binding domain"/>
    <property type="match status" value="1"/>
</dbReference>
<keyword evidence="1 5" id="KW-0808">Transferase</keyword>
<dbReference type="Gene3D" id="1.10.10.10">
    <property type="entry name" value="Winged helix-like DNA-binding domain superfamily/Winged helix DNA-binding domain"/>
    <property type="match status" value="1"/>
</dbReference>
<dbReference type="SMART" id="SM00347">
    <property type="entry name" value="HTH_MARR"/>
    <property type="match status" value="1"/>
</dbReference>
<dbReference type="SUPFAM" id="SSF55729">
    <property type="entry name" value="Acyl-CoA N-acyltransferases (Nat)"/>
    <property type="match status" value="1"/>
</dbReference>
<comment type="caution">
    <text evidence="5">The sequence shown here is derived from an EMBL/GenBank/DDBJ whole genome shotgun (WGS) entry which is preliminary data.</text>
</comment>
<organism evidence="5 6">
    <name type="scientific">Acidicapsa dinghuensis</name>
    <dbReference type="NCBI Taxonomy" id="2218256"/>
    <lineage>
        <taxon>Bacteria</taxon>
        <taxon>Pseudomonadati</taxon>
        <taxon>Acidobacteriota</taxon>
        <taxon>Terriglobia</taxon>
        <taxon>Terriglobales</taxon>
        <taxon>Acidobacteriaceae</taxon>
        <taxon>Acidicapsa</taxon>
    </lineage>
</organism>
<evidence type="ECO:0000256" key="2">
    <source>
        <dbReference type="ARBA" id="ARBA00023315"/>
    </source>
</evidence>
<gene>
    <name evidence="5" type="ORF">ACFPT7_23510</name>
</gene>
<dbReference type="InterPro" id="IPR000835">
    <property type="entry name" value="HTH_MarR-typ"/>
</dbReference>
<dbReference type="InterPro" id="IPR016181">
    <property type="entry name" value="Acyl_CoA_acyltransferase"/>
</dbReference>
<dbReference type="InterPro" id="IPR000182">
    <property type="entry name" value="GNAT_dom"/>
</dbReference>
<dbReference type="InterPro" id="IPR036390">
    <property type="entry name" value="WH_DNA-bd_sf"/>
</dbReference>
<dbReference type="RefSeq" id="WP_263341544.1">
    <property type="nucleotide sequence ID" value="NZ_JAGSYH010000007.1"/>
</dbReference>
<dbReference type="CDD" id="cd04301">
    <property type="entry name" value="NAT_SF"/>
    <property type="match status" value="1"/>
</dbReference>
<protein>
    <submittedName>
        <fullName evidence="5">GNAT family N-acetyltransferase</fullName>
        <ecNumber evidence="5">2.3.1.-</ecNumber>
    </submittedName>
</protein>
<proteinExistence type="predicted"/>
<evidence type="ECO:0000313" key="6">
    <source>
        <dbReference type="Proteomes" id="UP001596091"/>
    </source>
</evidence>
<name>A0ABW1EMK2_9BACT</name>
<feature type="domain" description="N-acetyltransferase" evidence="4">
    <location>
        <begin position="155"/>
        <end position="302"/>
    </location>
</feature>
<dbReference type="Proteomes" id="UP001596091">
    <property type="component" value="Unassembled WGS sequence"/>
</dbReference>